<feature type="compositionally biased region" description="Basic and acidic residues" evidence="1">
    <location>
        <begin position="280"/>
        <end position="302"/>
    </location>
</feature>
<name>A0ABN4XRP2_9BACL</name>
<evidence type="ECO:0000256" key="1">
    <source>
        <dbReference type="SAM" id="MobiDB-lite"/>
    </source>
</evidence>
<dbReference type="InterPro" id="IPR006528">
    <property type="entry name" value="Phage_head_morphogenesis_dom"/>
</dbReference>
<proteinExistence type="predicted"/>
<evidence type="ECO:0000259" key="2">
    <source>
        <dbReference type="Pfam" id="PF04233"/>
    </source>
</evidence>
<accession>A0ABN4XRP2</accession>
<feature type="region of interest" description="Disordered" evidence="1">
    <location>
        <begin position="271"/>
        <end position="302"/>
    </location>
</feature>
<gene>
    <name evidence="3" type="ORF">AJGP001_10845</name>
</gene>
<keyword evidence="4" id="KW-1185">Reference proteome</keyword>
<feature type="domain" description="Phage head morphogenesis" evidence="2">
    <location>
        <begin position="155"/>
        <end position="256"/>
    </location>
</feature>
<dbReference type="RefSeq" id="WP_071154205.1">
    <property type="nucleotide sequence ID" value="NZ_CP019401.1"/>
</dbReference>
<reference evidence="3 4" key="1">
    <citation type="submission" date="2017-01" db="EMBL/GenBank/DDBJ databases">
        <title>Planococcus faecalis genome complete sequence.</title>
        <authorList>
            <person name="Lee P.C."/>
        </authorList>
    </citation>
    <scope>NUCLEOTIDE SEQUENCE [LARGE SCALE GENOMIC DNA]</scope>
    <source>
        <strain evidence="3 4">AJ003</strain>
    </source>
</reference>
<organism evidence="3 4">
    <name type="scientific">Planococcus faecalis</name>
    <dbReference type="NCBI Taxonomy" id="1598147"/>
    <lineage>
        <taxon>Bacteria</taxon>
        <taxon>Bacillati</taxon>
        <taxon>Bacillota</taxon>
        <taxon>Bacilli</taxon>
        <taxon>Bacillales</taxon>
        <taxon>Caryophanaceae</taxon>
        <taxon>Planococcus</taxon>
    </lineage>
</organism>
<evidence type="ECO:0000313" key="3">
    <source>
        <dbReference type="EMBL" id="AQU79730.1"/>
    </source>
</evidence>
<protein>
    <recommendedName>
        <fullName evidence="2">Phage head morphogenesis domain-containing protein</fullName>
    </recommendedName>
</protein>
<dbReference type="EMBL" id="CP019401">
    <property type="protein sequence ID" value="AQU79730.1"/>
    <property type="molecule type" value="Genomic_DNA"/>
</dbReference>
<dbReference type="Proteomes" id="UP000189661">
    <property type="component" value="Chromosome"/>
</dbReference>
<dbReference type="Pfam" id="PF04233">
    <property type="entry name" value="Phage_Mu_F"/>
    <property type="match status" value="1"/>
</dbReference>
<evidence type="ECO:0000313" key="4">
    <source>
        <dbReference type="Proteomes" id="UP000189661"/>
    </source>
</evidence>
<sequence length="302" mass="34123">MIDNEAIQEELEAQQEPDGIGALEAALLAALLLSTTDLYTDFDNGEGLNMNRGKRKKNFFSRIMGIVANHYVNVSALVEGNAKEAFESAYEKFVETYEEELELPLIQTLTTGMVANAFEAGFPLSKTMAHNKKITTNILRRTFQESFRQNEPLPEVTRRVSEVVRNDAQRVRTVVQEEAARMQNQAQTESVVQAEKQGVDVDVIWNSMRDKKVRKAHQELNGQKADADGWFYVDGDKAKHPHGFSRIGLNIRCRCYLEIRGVNVADSETARALNSAESSSARREEWERRRALAKERARGDIS</sequence>